<evidence type="ECO:0000313" key="2">
    <source>
        <dbReference type="Proteomes" id="UP000789702"/>
    </source>
</evidence>
<reference evidence="1" key="1">
    <citation type="submission" date="2021-06" db="EMBL/GenBank/DDBJ databases">
        <authorList>
            <person name="Kallberg Y."/>
            <person name="Tangrot J."/>
            <person name="Rosling A."/>
        </authorList>
    </citation>
    <scope>NUCLEOTIDE SEQUENCE</scope>
    <source>
        <strain evidence="1">IL203A</strain>
    </source>
</reference>
<evidence type="ECO:0000313" key="1">
    <source>
        <dbReference type="EMBL" id="CAG8489213.1"/>
    </source>
</evidence>
<protein>
    <submittedName>
        <fullName evidence="1">6240_t:CDS:1</fullName>
    </submittedName>
</protein>
<keyword evidence="2" id="KW-1185">Reference proteome</keyword>
<comment type="caution">
    <text evidence="1">The sequence shown here is derived from an EMBL/GenBank/DDBJ whole genome shotgun (WGS) entry which is preliminary data.</text>
</comment>
<accession>A0ACA9KSH4</accession>
<name>A0ACA9KSH4_9GLOM</name>
<dbReference type="EMBL" id="CAJVPU010001818">
    <property type="protein sequence ID" value="CAG8489213.1"/>
    <property type="molecule type" value="Genomic_DNA"/>
</dbReference>
<sequence>TINGECNDKYASKRIIIMIQEATQYKFVPKNRRQTCIGLDGYKLSLDTNCISL</sequence>
<gene>
    <name evidence="1" type="ORF">DHETER_LOCUS2480</name>
</gene>
<proteinExistence type="predicted"/>
<dbReference type="Proteomes" id="UP000789702">
    <property type="component" value="Unassembled WGS sequence"/>
</dbReference>
<feature type="non-terminal residue" evidence="1">
    <location>
        <position position="1"/>
    </location>
</feature>
<organism evidence="1 2">
    <name type="scientific">Dentiscutata heterogama</name>
    <dbReference type="NCBI Taxonomy" id="1316150"/>
    <lineage>
        <taxon>Eukaryota</taxon>
        <taxon>Fungi</taxon>
        <taxon>Fungi incertae sedis</taxon>
        <taxon>Mucoromycota</taxon>
        <taxon>Glomeromycotina</taxon>
        <taxon>Glomeromycetes</taxon>
        <taxon>Diversisporales</taxon>
        <taxon>Gigasporaceae</taxon>
        <taxon>Dentiscutata</taxon>
    </lineage>
</organism>